<dbReference type="PRINTS" id="PR00081">
    <property type="entry name" value="GDHRDH"/>
</dbReference>
<name>A0A8A7KC88_9FIRM</name>
<evidence type="ECO:0000259" key="4">
    <source>
        <dbReference type="SMART" id="SM00822"/>
    </source>
</evidence>
<dbReference type="KEGG" id="ifn:GM661_04000"/>
<comment type="similarity">
    <text evidence="1">Belongs to the short-chain dehydrogenases/reductases (SDR) family.</text>
</comment>
<dbReference type="Proteomes" id="UP000665020">
    <property type="component" value="Chromosome"/>
</dbReference>
<dbReference type="FunFam" id="3.40.50.720:FF:000173">
    <property type="entry name" value="3-oxoacyl-[acyl-carrier protein] reductase"/>
    <property type="match status" value="1"/>
</dbReference>
<keyword evidence="6" id="KW-1185">Reference proteome</keyword>
<dbReference type="InterPro" id="IPR050259">
    <property type="entry name" value="SDR"/>
</dbReference>
<dbReference type="InterPro" id="IPR057326">
    <property type="entry name" value="KR_dom"/>
</dbReference>
<dbReference type="GO" id="GO:0008202">
    <property type="term" value="P:steroid metabolic process"/>
    <property type="evidence" value="ECO:0007669"/>
    <property type="project" value="UniProtKB-KW"/>
</dbReference>
<dbReference type="PRINTS" id="PR00080">
    <property type="entry name" value="SDRFAMILY"/>
</dbReference>
<dbReference type="SUPFAM" id="SSF51735">
    <property type="entry name" value="NAD(P)-binding Rossmann-fold domains"/>
    <property type="match status" value="1"/>
</dbReference>
<feature type="domain" description="Ketoreductase" evidence="4">
    <location>
        <begin position="19"/>
        <end position="200"/>
    </location>
</feature>
<dbReference type="GO" id="GO:0016491">
    <property type="term" value="F:oxidoreductase activity"/>
    <property type="evidence" value="ECO:0007669"/>
    <property type="project" value="UniProtKB-KW"/>
</dbReference>
<dbReference type="PANTHER" id="PTHR42879">
    <property type="entry name" value="3-OXOACYL-(ACYL-CARRIER-PROTEIN) REDUCTASE"/>
    <property type="match status" value="1"/>
</dbReference>
<evidence type="ECO:0000256" key="1">
    <source>
        <dbReference type="ARBA" id="ARBA00006484"/>
    </source>
</evidence>
<organism evidence="5 6">
    <name type="scientific">Iocasia fonsfrigidae</name>
    <dbReference type="NCBI Taxonomy" id="2682810"/>
    <lineage>
        <taxon>Bacteria</taxon>
        <taxon>Bacillati</taxon>
        <taxon>Bacillota</taxon>
        <taxon>Clostridia</taxon>
        <taxon>Halanaerobiales</taxon>
        <taxon>Halanaerobiaceae</taxon>
        <taxon>Iocasia</taxon>
    </lineage>
</organism>
<dbReference type="Pfam" id="PF13561">
    <property type="entry name" value="adh_short_C2"/>
    <property type="match status" value="1"/>
</dbReference>
<dbReference type="InterPro" id="IPR036291">
    <property type="entry name" value="NAD(P)-bd_dom_sf"/>
</dbReference>
<proteinExistence type="inferred from homology"/>
<dbReference type="InterPro" id="IPR002347">
    <property type="entry name" value="SDR_fam"/>
</dbReference>
<evidence type="ECO:0000256" key="3">
    <source>
        <dbReference type="ARBA" id="ARBA00023221"/>
    </source>
</evidence>
<dbReference type="AlphaFoldDB" id="A0A8A7KC88"/>
<accession>A0A8A7KC88</accession>
<keyword evidence="2" id="KW-0560">Oxidoreductase</keyword>
<evidence type="ECO:0000313" key="5">
    <source>
        <dbReference type="EMBL" id="QTL97198.1"/>
    </source>
</evidence>
<dbReference type="RefSeq" id="WP_230868844.1">
    <property type="nucleotide sequence ID" value="NZ_CP046640.1"/>
</dbReference>
<sequence length="262" mass="28212">MAIDFKNFNINNAYSLEGQTAIVTGGSTGLGLAITRCLISAGAKVIVLSFETPEQAAEALAEFGEQAVFYQFDITNTDHTQEMVDKIIADHGQISILINNAGNHCKKYIWDMSVEDYVKVLNVHLVGAFALTKALVPHMKTFNYGNIVFMASMTSYIGQPQVSGYSTAKAGYLGLIHTLTAECAEFGIRVNAIAPGWIDTPMFHKATDHDSTRLSKIMGRIPAKRVGDPMDVGMCAAFLCSEAARYITGACIPVDGGALIGF</sequence>
<dbReference type="SMART" id="SM00822">
    <property type="entry name" value="PKS_KR"/>
    <property type="match status" value="1"/>
</dbReference>
<protein>
    <submittedName>
        <fullName evidence="5">SDR family oxidoreductase</fullName>
    </submittedName>
</protein>
<dbReference type="PANTHER" id="PTHR42879:SF2">
    <property type="entry name" value="3-OXOACYL-[ACYL-CARRIER-PROTEIN] REDUCTASE FABG"/>
    <property type="match status" value="1"/>
</dbReference>
<keyword evidence="3" id="KW-0753">Steroid metabolism</keyword>
<reference evidence="5" key="1">
    <citation type="submission" date="2019-12" db="EMBL/GenBank/DDBJ databases">
        <authorList>
            <person name="zhang j."/>
            <person name="sun C.M."/>
        </authorList>
    </citation>
    <scope>NUCLEOTIDE SEQUENCE</scope>
    <source>
        <strain evidence="5">NS-1</strain>
    </source>
</reference>
<dbReference type="EMBL" id="CP046640">
    <property type="protein sequence ID" value="QTL97198.1"/>
    <property type="molecule type" value="Genomic_DNA"/>
</dbReference>
<evidence type="ECO:0000313" key="6">
    <source>
        <dbReference type="Proteomes" id="UP000665020"/>
    </source>
</evidence>
<dbReference type="Gene3D" id="3.40.50.720">
    <property type="entry name" value="NAD(P)-binding Rossmann-like Domain"/>
    <property type="match status" value="1"/>
</dbReference>
<evidence type="ECO:0000256" key="2">
    <source>
        <dbReference type="ARBA" id="ARBA00023002"/>
    </source>
</evidence>
<keyword evidence="3" id="KW-0443">Lipid metabolism</keyword>
<gene>
    <name evidence="5" type="ORF">GM661_04000</name>
</gene>